<keyword evidence="3 6" id="KW-0812">Transmembrane</keyword>
<feature type="transmembrane region" description="Helical" evidence="6">
    <location>
        <begin position="124"/>
        <end position="144"/>
    </location>
</feature>
<evidence type="ECO:0000256" key="1">
    <source>
        <dbReference type="ARBA" id="ARBA00004141"/>
    </source>
</evidence>
<protein>
    <recommendedName>
        <fullName evidence="6">WAT1-related protein</fullName>
    </recommendedName>
</protein>
<evidence type="ECO:0000313" key="10">
    <source>
        <dbReference type="Proteomes" id="UP000824469"/>
    </source>
</evidence>
<proteinExistence type="inferred from homology"/>
<feature type="transmembrane region" description="Helical" evidence="6">
    <location>
        <begin position="221"/>
        <end position="242"/>
    </location>
</feature>
<dbReference type="AlphaFoldDB" id="A0AA38GY47"/>
<sequence>KKRSKMSLSLLVKVFLLSLGGVCAAQALLLMGLKATSPSFASAMPNLAPGIIFILAWTLGMEKVDIKSAHSRLKMVGTVICVSGAMAMSFLHGPALTQLWSSSPHPHPQNIIPGFLHEGNPDKRMTGCIYLVSAVIIMSWCMIIQAETLKKYPAPLSLTTMTALLGSIETAVLLIVLDKGVYASSWLLSWTGIVTVMYGGIIGNAICFTLQLWCIQKRGPVYVSTFSPISTVCSAILSSMFLNETLHLG</sequence>
<feature type="non-terminal residue" evidence="9">
    <location>
        <position position="249"/>
    </location>
</feature>
<feature type="transmembrane region" description="Helical" evidence="6">
    <location>
        <begin position="40"/>
        <end position="61"/>
    </location>
</feature>
<evidence type="ECO:0000256" key="6">
    <source>
        <dbReference type="RuleBase" id="RU363077"/>
    </source>
</evidence>
<dbReference type="InterPro" id="IPR037185">
    <property type="entry name" value="EmrE-like"/>
</dbReference>
<dbReference type="GO" id="GO:0016020">
    <property type="term" value="C:membrane"/>
    <property type="evidence" value="ECO:0007669"/>
    <property type="project" value="UniProtKB-SubCell"/>
</dbReference>
<keyword evidence="10" id="KW-1185">Reference proteome</keyword>
<name>A0AA38GY47_TAXCH</name>
<organism evidence="9 10">
    <name type="scientific">Taxus chinensis</name>
    <name type="common">Chinese yew</name>
    <name type="synonym">Taxus wallichiana var. chinensis</name>
    <dbReference type="NCBI Taxonomy" id="29808"/>
    <lineage>
        <taxon>Eukaryota</taxon>
        <taxon>Viridiplantae</taxon>
        <taxon>Streptophyta</taxon>
        <taxon>Embryophyta</taxon>
        <taxon>Tracheophyta</taxon>
        <taxon>Spermatophyta</taxon>
        <taxon>Pinopsida</taxon>
        <taxon>Pinidae</taxon>
        <taxon>Conifers II</taxon>
        <taxon>Cupressales</taxon>
        <taxon>Taxaceae</taxon>
        <taxon>Taxus</taxon>
    </lineage>
</organism>
<dbReference type="PANTHER" id="PTHR31218">
    <property type="entry name" value="WAT1-RELATED PROTEIN"/>
    <property type="match status" value="1"/>
</dbReference>
<reference evidence="9 10" key="1">
    <citation type="journal article" date="2021" name="Nat. Plants">
        <title>The Taxus genome provides insights into paclitaxel biosynthesis.</title>
        <authorList>
            <person name="Xiong X."/>
            <person name="Gou J."/>
            <person name="Liao Q."/>
            <person name="Li Y."/>
            <person name="Zhou Q."/>
            <person name="Bi G."/>
            <person name="Li C."/>
            <person name="Du R."/>
            <person name="Wang X."/>
            <person name="Sun T."/>
            <person name="Guo L."/>
            <person name="Liang H."/>
            <person name="Lu P."/>
            <person name="Wu Y."/>
            <person name="Zhang Z."/>
            <person name="Ro D.K."/>
            <person name="Shang Y."/>
            <person name="Huang S."/>
            <person name="Yan J."/>
        </authorList>
    </citation>
    <scope>NUCLEOTIDE SEQUENCE [LARGE SCALE GENOMIC DNA]</scope>
    <source>
        <strain evidence="9">Ta-2019</strain>
    </source>
</reference>
<comment type="similarity">
    <text evidence="2 6">Belongs to the drug/metabolite transporter (DMT) superfamily. Plant drug/metabolite exporter (P-DME) (TC 2.A.7.4) family.</text>
</comment>
<dbReference type="InterPro" id="IPR000620">
    <property type="entry name" value="EamA_dom"/>
</dbReference>
<keyword evidence="5 6" id="KW-0472">Membrane</keyword>
<evidence type="ECO:0000256" key="5">
    <source>
        <dbReference type="ARBA" id="ARBA00023136"/>
    </source>
</evidence>
<feature type="chain" id="PRO_5041243387" description="WAT1-related protein" evidence="7">
    <location>
        <begin position="25"/>
        <end position="249"/>
    </location>
</feature>
<comment type="subcellular location">
    <subcellularLocation>
        <location evidence="1 6">Membrane</location>
        <topology evidence="1 6">Multi-pass membrane protein</topology>
    </subcellularLocation>
</comment>
<dbReference type="OMA" id="MSSACIM"/>
<gene>
    <name evidence="9" type="ORF">KI387_003752</name>
</gene>
<dbReference type="InterPro" id="IPR030184">
    <property type="entry name" value="WAT1-related"/>
</dbReference>
<keyword evidence="7" id="KW-0732">Signal</keyword>
<dbReference type="Pfam" id="PF00892">
    <property type="entry name" value="EamA"/>
    <property type="match status" value="1"/>
</dbReference>
<dbReference type="SUPFAM" id="SSF103481">
    <property type="entry name" value="Multidrug resistance efflux transporter EmrE"/>
    <property type="match status" value="2"/>
</dbReference>
<dbReference type="EMBL" id="JAHRHJ020000001">
    <property type="protein sequence ID" value="KAH9331644.1"/>
    <property type="molecule type" value="Genomic_DNA"/>
</dbReference>
<evidence type="ECO:0000256" key="3">
    <source>
        <dbReference type="ARBA" id="ARBA00022692"/>
    </source>
</evidence>
<feature type="domain" description="EamA" evidence="8">
    <location>
        <begin position="126"/>
        <end position="248"/>
    </location>
</feature>
<dbReference type="GO" id="GO:0022857">
    <property type="term" value="F:transmembrane transporter activity"/>
    <property type="evidence" value="ECO:0007669"/>
    <property type="project" value="InterPro"/>
</dbReference>
<evidence type="ECO:0000313" key="9">
    <source>
        <dbReference type="EMBL" id="KAH9331644.1"/>
    </source>
</evidence>
<accession>A0AA38GY47</accession>
<dbReference type="Proteomes" id="UP000824469">
    <property type="component" value="Unassembled WGS sequence"/>
</dbReference>
<feature type="transmembrane region" description="Helical" evidence="6">
    <location>
        <begin position="189"/>
        <end position="214"/>
    </location>
</feature>
<feature type="transmembrane region" description="Helical" evidence="6">
    <location>
        <begin position="156"/>
        <end position="177"/>
    </location>
</feature>
<evidence type="ECO:0000259" key="8">
    <source>
        <dbReference type="Pfam" id="PF00892"/>
    </source>
</evidence>
<feature type="transmembrane region" description="Helical" evidence="6">
    <location>
        <begin position="73"/>
        <end position="91"/>
    </location>
</feature>
<evidence type="ECO:0000256" key="7">
    <source>
        <dbReference type="SAM" id="SignalP"/>
    </source>
</evidence>
<feature type="non-terminal residue" evidence="9">
    <location>
        <position position="1"/>
    </location>
</feature>
<evidence type="ECO:0000256" key="2">
    <source>
        <dbReference type="ARBA" id="ARBA00007635"/>
    </source>
</evidence>
<keyword evidence="4 6" id="KW-1133">Transmembrane helix</keyword>
<comment type="caution">
    <text evidence="9">The sequence shown here is derived from an EMBL/GenBank/DDBJ whole genome shotgun (WGS) entry which is preliminary data.</text>
</comment>
<evidence type="ECO:0000256" key="4">
    <source>
        <dbReference type="ARBA" id="ARBA00022989"/>
    </source>
</evidence>
<feature type="signal peptide" evidence="7">
    <location>
        <begin position="1"/>
        <end position="24"/>
    </location>
</feature>